<evidence type="ECO:0000256" key="1">
    <source>
        <dbReference type="SAM" id="MobiDB-lite"/>
    </source>
</evidence>
<feature type="region of interest" description="Disordered" evidence="1">
    <location>
        <begin position="106"/>
        <end position="130"/>
    </location>
</feature>
<dbReference type="Gene3D" id="2.60.40.420">
    <property type="entry name" value="Cupredoxins - blue copper proteins"/>
    <property type="match status" value="1"/>
</dbReference>
<comment type="caution">
    <text evidence="4">The sequence shown here is derived from an EMBL/GenBank/DDBJ whole genome shotgun (WGS) entry which is preliminary data.</text>
</comment>
<keyword evidence="5" id="KW-1185">Reference proteome</keyword>
<evidence type="ECO:0000313" key="4">
    <source>
        <dbReference type="EMBL" id="KAG5646635.1"/>
    </source>
</evidence>
<gene>
    <name evidence="4" type="ORF">DXG03_002625</name>
</gene>
<evidence type="ECO:0000259" key="3">
    <source>
        <dbReference type="Pfam" id="PF02298"/>
    </source>
</evidence>
<dbReference type="InterPro" id="IPR008972">
    <property type="entry name" value="Cupredoxin"/>
</dbReference>
<dbReference type="Pfam" id="PF02298">
    <property type="entry name" value="Cu_bind_like"/>
    <property type="match status" value="1"/>
</dbReference>
<reference evidence="4" key="1">
    <citation type="submission" date="2020-07" db="EMBL/GenBank/DDBJ databases">
        <authorList>
            <person name="Nieuwenhuis M."/>
            <person name="Van De Peppel L.J.J."/>
        </authorList>
    </citation>
    <scope>NUCLEOTIDE SEQUENCE</scope>
    <source>
        <strain evidence="4">AP01</strain>
        <tissue evidence="4">Mycelium</tissue>
    </source>
</reference>
<proteinExistence type="predicted"/>
<feature type="signal peptide" evidence="2">
    <location>
        <begin position="1"/>
        <end position="20"/>
    </location>
</feature>
<dbReference type="PANTHER" id="PTHR34883:SF15">
    <property type="entry name" value="EXTRACELLULAR SERINE-RICH PROTEIN"/>
    <property type="match status" value="1"/>
</dbReference>
<evidence type="ECO:0000313" key="5">
    <source>
        <dbReference type="Proteomes" id="UP000775547"/>
    </source>
</evidence>
<dbReference type="InterPro" id="IPR003245">
    <property type="entry name" value="Phytocyanin_dom"/>
</dbReference>
<dbReference type="OrthoDB" id="2331100at2759"/>
<reference evidence="4" key="2">
    <citation type="submission" date="2021-10" db="EMBL/GenBank/DDBJ databases">
        <title>Phylogenomics reveals ancestral predisposition of the termite-cultivated fungus Termitomyces towards a domesticated lifestyle.</title>
        <authorList>
            <person name="Auxier B."/>
            <person name="Grum-Grzhimaylo A."/>
            <person name="Cardenas M.E."/>
            <person name="Lodge J.D."/>
            <person name="Laessoe T."/>
            <person name="Pedersen O."/>
            <person name="Smith M.E."/>
            <person name="Kuyper T.W."/>
            <person name="Franco-Molano E.A."/>
            <person name="Baroni T.J."/>
            <person name="Aanen D.K."/>
        </authorList>
    </citation>
    <scope>NUCLEOTIDE SEQUENCE</scope>
    <source>
        <strain evidence="4">AP01</strain>
        <tissue evidence="4">Mycelium</tissue>
    </source>
</reference>
<feature type="chain" id="PRO_5040156992" description="Phytocyanin domain-containing protein" evidence="2">
    <location>
        <begin position="21"/>
        <end position="392"/>
    </location>
</feature>
<name>A0A9P7KF97_9AGAR</name>
<organism evidence="4 5">
    <name type="scientific">Asterophora parasitica</name>
    <dbReference type="NCBI Taxonomy" id="117018"/>
    <lineage>
        <taxon>Eukaryota</taxon>
        <taxon>Fungi</taxon>
        <taxon>Dikarya</taxon>
        <taxon>Basidiomycota</taxon>
        <taxon>Agaricomycotina</taxon>
        <taxon>Agaricomycetes</taxon>
        <taxon>Agaricomycetidae</taxon>
        <taxon>Agaricales</taxon>
        <taxon>Tricholomatineae</taxon>
        <taxon>Lyophyllaceae</taxon>
        <taxon>Asterophora</taxon>
    </lineage>
</organism>
<dbReference type="GO" id="GO:0009055">
    <property type="term" value="F:electron transfer activity"/>
    <property type="evidence" value="ECO:0007669"/>
    <property type="project" value="InterPro"/>
</dbReference>
<protein>
    <recommendedName>
        <fullName evidence="3">Phytocyanin domain-containing protein</fullName>
    </recommendedName>
</protein>
<feature type="region of interest" description="Disordered" evidence="1">
    <location>
        <begin position="340"/>
        <end position="362"/>
    </location>
</feature>
<evidence type="ECO:0000256" key="2">
    <source>
        <dbReference type="SAM" id="SignalP"/>
    </source>
</evidence>
<accession>A0A9P7KF97</accession>
<dbReference type="Proteomes" id="UP000775547">
    <property type="component" value="Unassembled WGS sequence"/>
</dbReference>
<dbReference type="InterPro" id="IPR052953">
    <property type="entry name" value="Ser-rich/MCO-related"/>
</dbReference>
<dbReference type="SUPFAM" id="SSF49503">
    <property type="entry name" value="Cupredoxins"/>
    <property type="match status" value="1"/>
</dbReference>
<dbReference type="PANTHER" id="PTHR34883">
    <property type="entry name" value="SERINE-RICH PROTEIN, PUTATIVE-RELATED-RELATED"/>
    <property type="match status" value="1"/>
</dbReference>
<dbReference type="EMBL" id="JABCKV010000018">
    <property type="protein sequence ID" value="KAG5646635.1"/>
    <property type="molecule type" value="Genomic_DNA"/>
</dbReference>
<dbReference type="AlphaFoldDB" id="A0A9P7KF97"/>
<keyword evidence="2" id="KW-0732">Signal</keyword>
<feature type="domain" description="Phytocyanin" evidence="3">
    <location>
        <begin position="152"/>
        <end position="220"/>
    </location>
</feature>
<sequence>MVFIAPFLGAAVLLSGFVSALPRPYSQDSAIGEEVAVSAPNGIPITDTIELASNDQKWSSEVVYATSTSEAWPAQSSPAYGSGSSDWGGKSYDDCVSQCLATYGGPSKPYTPPTPTSGQQEEGSHGNGATHTVIVAPSQGVLRYVPFAVNASVGDTIKFVWGANNHTVTKSSALTPCNKTSDALFTSGVHDKDFIFTQVVNTTDPVYFYCGTPGHCQKGMFGIINPPSAFGAATSVSRSLSSLGSSNPDIAAYASYTSTQTKTNLAASKWGGNIDLAGLPDWAHESAAENVLYTRNFLASNGEVLKENGAIDLSSAGSTPLMIPQDVGAALNNAGAAYGYEPSTPQPSASTSEAPAAPSGTAESVLNNGAGALASPKAFVALFVAVATFLAL</sequence>